<proteinExistence type="predicted"/>
<reference evidence="1 2" key="1">
    <citation type="journal article" date="2018" name="Nat. Ecol. Evol.">
        <title>Pezizomycetes genomes reveal the molecular basis of ectomycorrhizal truffle lifestyle.</title>
        <authorList>
            <person name="Murat C."/>
            <person name="Payen T."/>
            <person name="Noel B."/>
            <person name="Kuo A."/>
            <person name="Morin E."/>
            <person name="Chen J."/>
            <person name="Kohler A."/>
            <person name="Krizsan K."/>
            <person name="Balestrini R."/>
            <person name="Da Silva C."/>
            <person name="Montanini B."/>
            <person name="Hainaut M."/>
            <person name="Levati E."/>
            <person name="Barry K.W."/>
            <person name="Belfiori B."/>
            <person name="Cichocki N."/>
            <person name="Clum A."/>
            <person name="Dockter R.B."/>
            <person name="Fauchery L."/>
            <person name="Guy J."/>
            <person name="Iotti M."/>
            <person name="Le Tacon F."/>
            <person name="Lindquist E.A."/>
            <person name="Lipzen A."/>
            <person name="Malagnac F."/>
            <person name="Mello A."/>
            <person name="Molinier V."/>
            <person name="Miyauchi S."/>
            <person name="Poulain J."/>
            <person name="Riccioni C."/>
            <person name="Rubini A."/>
            <person name="Sitrit Y."/>
            <person name="Splivallo R."/>
            <person name="Traeger S."/>
            <person name="Wang M."/>
            <person name="Zifcakova L."/>
            <person name="Wipf D."/>
            <person name="Zambonelli A."/>
            <person name="Paolocci F."/>
            <person name="Nowrousian M."/>
            <person name="Ottonello S."/>
            <person name="Baldrian P."/>
            <person name="Spatafora J.W."/>
            <person name="Henrissat B."/>
            <person name="Nagy L.G."/>
            <person name="Aury J.M."/>
            <person name="Wincker P."/>
            <person name="Grigoriev I.V."/>
            <person name="Bonfante P."/>
            <person name="Martin F.M."/>
        </authorList>
    </citation>
    <scope>NUCLEOTIDE SEQUENCE [LARGE SCALE GENOMIC DNA]</scope>
    <source>
        <strain evidence="1 2">120613-1</strain>
    </source>
</reference>
<accession>A0A3N4JEC0</accession>
<sequence length="61" mass="7175">MPISTLIWRKLILDYSNLLFYCGFASLSSRLIPWHHGMEFVCRIAIGGLCYTKWQVNFYSL</sequence>
<gene>
    <name evidence="1" type="ORF">L873DRAFT_1811227</name>
</gene>
<dbReference type="Proteomes" id="UP000276215">
    <property type="component" value="Unassembled WGS sequence"/>
</dbReference>
<protein>
    <submittedName>
        <fullName evidence="1">Uncharacterized protein</fullName>
    </submittedName>
</protein>
<organism evidence="1 2">
    <name type="scientific">Choiromyces venosus 120613-1</name>
    <dbReference type="NCBI Taxonomy" id="1336337"/>
    <lineage>
        <taxon>Eukaryota</taxon>
        <taxon>Fungi</taxon>
        <taxon>Dikarya</taxon>
        <taxon>Ascomycota</taxon>
        <taxon>Pezizomycotina</taxon>
        <taxon>Pezizomycetes</taxon>
        <taxon>Pezizales</taxon>
        <taxon>Tuberaceae</taxon>
        <taxon>Choiromyces</taxon>
    </lineage>
</organism>
<feature type="non-terminal residue" evidence="1">
    <location>
        <position position="61"/>
    </location>
</feature>
<dbReference type="EMBL" id="ML120413">
    <property type="protein sequence ID" value="RPA96605.1"/>
    <property type="molecule type" value="Genomic_DNA"/>
</dbReference>
<name>A0A3N4JEC0_9PEZI</name>
<evidence type="ECO:0000313" key="1">
    <source>
        <dbReference type="EMBL" id="RPA96605.1"/>
    </source>
</evidence>
<evidence type="ECO:0000313" key="2">
    <source>
        <dbReference type="Proteomes" id="UP000276215"/>
    </source>
</evidence>
<keyword evidence="2" id="KW-1185">Reference proteome</keyword>
<dbReference type="AlphaFoldDB" id="A0A3N4JEC0"/>